<protein>
    <submittedName>
        <fullName evidence="2">Conditioned medium factor</fullName>
    </submittedName>
</protein>
<evidence type="ECO:0000313" key="2">
    <source>
        <dbReference type="EMBL" id="SBV86274.1"/>
    </source>
</evidence>
<evidence type="ECO:0000313" key="3">
    <source>
        <dbReference type="Proteomes" id="UP000184997"/>
    </source>
</evidence>
<reference evidence="3" key="1">
    <citation type="submission" date="2016-07" db="EMBL/GenBank/DDBJ databases">
        <authorList>
            <person name="Florea S."/>
            <person name="Webb J.S."/>
            <person name="Jaromczyk J."/>
            <person name="Schardl C.L."/>
        </authorList>
    </citation>
    <scope>NUCLEOTIDE SEQUENCE [LARGE SCALE GENOMIC DNA]</scope>
</reference>
<keyword evidence="1" id="KW-0732">Signal</keyword>
<dbReference type="AlphaFoldDB" id="A0A1M4KZC7"/>
<gene>
    <name evidence="2" type="ORF">XTGNCPPB3709_0168</name>
</gene>
<dbReference type="Proteomes" id="UP000184997">
    <property type="component" value="Unassembled WGS sequence"/>
</dbReference>
<name>A0A1M4KZC7_9XANT</name>
<dbReference type="EMBL" id="FLUK01000020">
    <property type="protein sequence ID" value="SBV86274.1"/>
    <property type="molecule type" value="Genomic_DNA"/>
</dbReference>
<organism evidence="2 3">
    <name type="scientific">Xanthomonas graminis pv. graminis</name>
    <dbReference type="NCBI Taxonomy" id="134874"/>
    <lineage>
        <taxon>Bacteria</taxon>
        <taxon>Pseudomonadati</taxon>
        <taxon>Pseudomonadota</taxon>
        <taxon>Gammaproteobacteria</taxon>
        <taxon>Lysobacterales</taxon>
        <taxon>Lysobacteraceae</taxon>
        <taxon>Xanthomonas</taxon>
        <taxon>Xanthomonas translucens group</taxon>
        <taxon>Xanthomonas graminis</taxon>
    </lineage>
</organism>
<feature type="signal peptide" evidence="1">
    <location>
        <begin position="1"/>
        <end position="22"/>
    </location>
</feature>
<evidence type="ECO:0000256" key="1">
    <source>
        <dbReference type="SAM" id="SignalP"/>
    </source>
</evidence>
<feature type="chain" id="PRO_5010159013" evidence="1">
    <location>
        <begin position="23"/>
        <end position="71"/>
    </location>
</feature>
<sequence>MPTLPSLSLLSALLLSPLLAHAADLVPKQLARPPEEFAQMRAPAPAEAAILSKSALLPVEFSSARSGEAAQ</sequence>
<accession>A0A1M4KZC7</accession>
<proteinExistence type="predicted"/>